<dbReference type="GO" id="GO:0030420">
    <property type="term" value="P:establishment of competence for transformation"/>
    <property type="evidence" value="ECO:0007669"/>
    <property type="project" value="UniProtKB-KW"/>
</dbReference>
<dbReference type="OrthoDB" id="2304834at2"/>
<organism evidence="3 4">
    <name type="scientific">Latilactobacillus curvatus</name>
    <name type="common">Lactobacillus curvatus</name>
    <dbReference type="NCBI Taxonomy" id="28038"/>
    <lineage>
        <taxon>Bacteria</taxon>
        <taxon>Bacillati</taxon>
        <taxon>Bacillota</taxon>
        <taxon>Bacilli</taxon>
        <taxon>Lactobacillales</taxon>
        <taxon>Lactobacillaceae</taxon>
        <taxon>Latilactobacillus</taxon>
    </lineage>
</organism>
<dbReference type="NCBIfam" id="TIGR02532">
    <property type="entry name" value="IV_pilin_GFxxxE"/>
    <property type="match status" value="1"/>
</dbReference>
<comment type="subcellular location">
    <subcellularLocation>
        <location evidence="1">Cell surface</location>
    </subcellularLocation>
</comment>
<proteinExistence type="predicted"/>
<dbReference type="EMBL" id="CP031003">
    <property type="protein sequence ID" value="AXN35572.1"/>
    <property type="molecule type" value="Genomic_DNA"/>
</dbReference>
<dbReference type="AlphaFoldDB" id="A0A385AD16"/>
<keyword evidence="2" id="KW-0178">Competence</keyword>
<gene>
    <name evidence="3" type="ORF">DT351_04020</name>
</gene>
<dbReference type="Proteomes" id="UP000257607">
    <property type="component" value="Chromosome"/>
</dbReference>
<dbReference type="GO" id="GO:0009986">
    <property type="term" value="C:cell surface"/>
    <property type="evidence" value="ECO:0007669"/>
    <property type="project" value="UniProtKB-SubCell"/>
</dbReference>
<reference evidence="3 4" key="1">
    <citation type="submission" date="2018-07" db="EMBL/GenBank/DDBJ databases">
        <title>Lactobacillus curvatus genome sequence.</title>
        <authorList>
            <person name="Prechtl R."/>
        </authorList>
    </citation>
    <scope>NUCLEOTIDE SEQUENCE [LARGE SCALE GENOMIC DNA]</scope>
    <source>
        <strain evidence="3 4">TMW 1.1928</strain>
    </source>
</reference>
<sequence>MIKLFKIQNKAFTLIESCLVLFIVGVVSLFALQHIRDYRARQAERLFFEQFEASWHATREYVAVEPHNVHLSWDQTNHTLHYTSADPQYQSMDIPIPETLMCVDPETWFRIQFNHDSAARPRSLICRSKIDGHRYEYRVQMMWGMLHVKK</sequence>
<accession>A0A385AD16</accession>
<evidence type="ECO:0000313" key="3">
    <source>
        <dbReference type="EMBL" id="AXN35572.1"/>
    </source>
</evidence>
<dbReference type="InterPro" id="IPR012902">
    <property type="entry name" value="N_methyl_site"/>
</dbReference>
<evidence type="ECO:0000313" key="4">
    <source>
        <dbReference type="Proteomes" id="UP000257607"/>
    </source>
</evidence>
<evidence type="ECO:0000256" key="2">
    <source>
        <dbReference type="ARBA" id="ARBA00023287"/>
    </source>
</evidence>
<evidence type="ECO:0000256" key="1">
    <source>
        <dbReference type="ARBA" id="ARBA00004241"/>
    </source>
</evidence>
<name>A0A385AD16_LATCU</name>
<protein>
    <submittedName>
        <fullName evidence="3">Type II secretion system protein</fullName>
    </submittedName>
</protein>